<dbReference type="AlphaFoldDB" id="A0AB39HDN4"/>
<dbReference type="EMBL" id="CP162601">
    <property type="protein sequence ID" value="XDK24680.1"/>
    <property type="molecule type" value="Genomic_DNA"/>
</dbReference>
<reference evidence="1" key="1">
    <citation type="submission" date="2024-07" db="EMBL/GenBank/DDBJ databases">
        <title>Genome Analysis of a Potential Novel Vibrio Species Secreting pH- and Thermo-stable Alginate Lyase and its Application in Producing Alginate Oligosaccharides.</title>
        <authorList>
            <person name="Huang H."/>
            <person name="Bao K."/>
        </authorList>
    </citation>
    <scope>NUCLEOTIDE SEQUENCE</scope>
    <source>
        <strain evidence="1">HB236076</strain>
    </source>
</reference>
<gene>
    <name evidence="1" type="ORF">AB0763_10815</name>
</gene>
<protein>
    <submittedName>
        <fullName evidence="1">GNAT family N-acetyltransferase</fullName>
        <ecNumber evidence="1">2.3.-.-</ecNumber>
    </submittedName>
</protein>
<dbReference type="InterPro" id="IPR016181">
    <property type="entry name" value="Acyl_CoA_acyltransferase"/>
</dbReference>
<proteinExistence type="predicted"/>
<dbReference type="Gene3D" id="3.40.630.30">
    <property type="match status" value="1"/>
</dbReference>
<organism evidence="1">
    <name type="scientific">Vibrio sp. HB236076</name>
    <dbReference type="NCBI Taxonomy" id="3232307"/>
    <lineage>
        <taxon>Bacteria</taxon>
        <taxon>Pseudomonadati</taxon>
        <taxon>Pseudomonadota</taxon>
        <taxon>Gammaproteobacteria</taxon>
        <taxon>Vibrionales</taxon>
        <taxon>Vibrionaceae</taxon>
        <taxon>Vibrio</taxon>
    </lineage>
</organism>
<dbReference type="KEGG" id="vih:AB0763_10815"/>
<keyword evidence="1" id="KW-0808">Transferase</keyword>
<dbReference type="SUPFAM" id="SSF55729">
    <property type="entry name" value="Acyl-CoA N-acyltransferases (Nat)"/>
    <property type="match status" value="1"/>
</dbReference>
<dbReference type="GO" id="GO:0016746">
    <property type="term" value="F:acyltransferase activity"/>
    <property type="evidence" value="ECO:0007669"/>
    <property type="project" value="UniProtKB-KW"/>
</dbReference>
<keyword evidence="1" id="KW-0012">Acyltransferase</keyword>
<sequence length="166" mass="18413">MLIRTEAPADILPIEQLVTDYGDSDELPRAIRKLRQTGQMTLSLVACDDDGMIQGHLLFTELALESTQSVQWLCALTLSPSFQRDGSLKEALIEYGLETLSELSYSTCVTHQGAWWAYKSTADKIAVDKADLDASHWAWLSLAPSSTSCPNNPSFLFSPEQKQLFV</sequence>
<dbReference type="RefSeq" id="WP_306100675.1">
    <property type="nucleotide sequence ID" value="NZ_CP162601.1"/>
</dbReference>
<name>A0AB39HDN4_9VIBR</name>
<dbReference type="EC" id="2.3.-.-" evidence="1"/>
<evidence type="ECO:0000313" key="1">
    <source>
        <dbReference type="EMBL" id="XDK24680.1"/>
    </source>
</evidence>
<accession>A0AB39HDN4</accession>